<gene>
    <name evidence="5" type="ORF">C8Q71DRAFT_857245</name>
</gene>
<comment type="caution">
    <text evidence="5">The sequence shown here is derived from an EMBL/GenBank/DDBJ whole genome shotgun (WGS) entry which is preliminary data.</text>
</comment>
<evidence type="ECO:0000259" key="4">
    <source>
        <dbReference type="PROSITE" id="PS50118"/>
    </source>
</evidence>
<keyword evidence="6" id="KW-1185">Reference proteome</keyword>
<feature type="DNA-binding region" description="HMG box" evidence="2">
    <location>
        <begin position="172"/>
        <end position="241"/>
    </location>
</feature>
<name>A0ABQ8KJX3_9APHY</name>
<dbReference type="InterPro" id="IPR050342">
    <property type="entry name" value="HMGB"/>
</dbReference>
<evidence type="ECO:0000256" key="1">
    <source>
        <dbReference type="ARBA" id="ARBA00023125"/>
    </source>
</evidence>
<dbReference type="SUPFAM" id="SSF47095">
    <property type="entry name" value="HMG-box"/>
    <property type="match status" value="2"/>
</dbReference>
<dbReference type="CDD" id="cd00084">
    <property type="entry name" value="HMG-box_SF"/>
    <property type="match status" value="1"/>
</dbReference>
<evidence type="ECO:0000256" key="2">
    <source>
        <dbReference type="PROSITE-ProRule" id="PRU00267"/>
    </source>
</evidence>
<dbReference type="SUPFAM" id="SSF51735">
    <property type="entry name" value="NAD(P)-binding Rossmann-fold domains"/>
    <property type="match status" value="1"/>
</dbReference>
<dbReference type="Proteomes" id="UP000814176">
    <property type="component" value="Unassembled WGS sequence"/>
</dbReference>
<accession>A0ABQ8KJX3</accession>
<proteinExistence type="predicted"/>
<feature type="DNA-binding region" description="HMG box" evidence="2">
    <location>
        <begin position="75"/>
        <end position="143"/>
    </location>
</feature>
<dbReference type="InterPro" id="IPR036910">
    <property type="entry name" value="HMG_box_dom_sf"/>
</dbReference>
<dbReference type="InterPro" id="IPR009071">
    <property type="entry name" value="HMG_box_dom"/>
</dbReference>
<keyword evidence="2" id="KW-0539">Nucleus</keyword>
<dbReference type="RefSeq" id="XP_047780118.1">
    <property type="nucleotide sequence ID" value="XM_047927389.1"/>
</dbReference>
<keyword evidence="1 2" id="KW-0238">DNA-binding</keyword>
<feature type="domain" description="HMG box" evidence="4">
    <location>
        <begin position="75"/>
        <end position="143"/>
    </location>
</feature>
<evidence type="ECO:0000313" key="6">
    <source>
        <dbReference type="Proteomes" id="UP000814176"/>
    </source>
</evidence>
<evidence type="ECO:0000313" key="5">
    <source>
        <dbReference type="EMBL" id="KAH9838080.1"/>
    </source>
</evidence>
<dbReference type="Pfam" id="PF00505">
    <property type="entry name" value="HMG_box"/>
    <property type="match status" value="2"/>
</dbReference>
<protein>
    <recommendedName>
        <fullName evidence="4">HMG box domain-containing protein</fullName>
    </recommendedName>
</protein>
<dbReference type="Gene3D" id="1.10.30.10">
    <property type="entry name" value="High mobility group box domain"/>
    <property type="match status" value="2"/>
</dbReference>
<dbReference type="PANTHER" id="PTHR48112">
    <property type="entry name" value="HIGH MOBILITY GROUP PROTEIN DSP1"/>
    <property type="match status" value="1"/>
</dbReference>
<feature type="compositionally biased region" description="Basic and acidic residues" evidence="3">
    <location>
        <begin position="27"/>
        <end position="43"/>
    </location>
</feature>
<dbReference type="GeneID" id="72008121"/>
<feature type="region of interest" description="Disordered" evidence="3">
    <location>
        <begin position="15"/>
        <end position="78"/>
    </location>
</feature>
<organism evidence="5 6">
    <name type="scientific">Rhodofomes roseus</name>
    <dbReference type="NCBI Taxonomy" id="34475"/>
    <lineage>
        <taxon>Eukaryota</taxon>
        <taxon>Fungi</taxon>
        <taxon>Dikarya</taxon>
        <taxon>Basidiomycota</taxon>
        <taxon>Agaricomycotina</taxon>
        <taxon>Agaricomycetes</taxon>
        <taxon>Polyporales</taxon>
        <taxon>Rhodofomes</taxon>
    </lineage>
</organism>
<feature type="domain" description="HMG box" evidence="4">
    <location>
        <begin position="172"/>
        <end position="241"/>
    </location>
</feature>
<evidence type="ECO:0000256" key="3">
    <source>
        <dbReference type="SAM" id="MobiDB-lite"/>
    </source>
</evidence>
<dbReference type="InterPro" id="IPR036291">
    <property type="entry name" value="NAD(P)-bd_dom_sf"/>
</dbReference>
<dbReference type="PROSITE" id="PS50118">
    <property type="entry name" value="HMG_BOX_2"/>
    <property type="match status" value="2"/>
</dbReference>
<reference evidence="5 6" key="1">
    <citation type="journal article" date="2021" name="Environ. Microbiol.">
        <title>Gene family expansions and transcriptome signatures uncover fungal adaptations to wood decay.</title>
        <authorList>
            <person name="Hage H."/>
            <person name="Miyauchi S."/>
            <person name="Viragh M."/>
            <person name="Drula E."/>
            <person name="Min B."/>
            <person name="Chaduli D."/>
            <person name="Navarro D."/>
            <person name="Favel A."/>
            <person name="Norest M."/>
            <person name="Lesage-Meessen L."/>
            <person name="Balint B."/>
            <person name="Merenyi Z."/>
            <person name="de Eugenio L."/>
            <person name="Morin E."/>
            <person name="Martinez A.T."/>
            <person name="Baldrian P."/>
            <person name="Stursova M."/>
            <person name="Martinez M.J."/>
            <person name="Novotny C."/>
            <person name="Magnuson J.K."/>
            <person name="Spatafora J.W."/>
            <person name="Maurice S."/>
            <person name="Pangilinan J."/>
            <person name="Andreopoulos W."/>
            <person name="LaButti K."/>
            <person name="Hundley H."/>
            <person name="Na H."/>
            <person name="Kuo A."/>
            <person name="Barry K."/>
            <person name="Lipzen A."/>
            <person name="Henrissat B."/>
            <person name="Riley R."/>
            <person name="Ahrendt S."/>
            <person name="Nagy L.G."/>
            <person name="Grigoriev I.V."/>
            <person name="Martin F."/>
            <person name="Rosso M.N."/>
        </authorList>
    </citation>
    <scope>NUCLEOTIDE SEQUENCE [LARGE SCALE GENOMIC DNA]</scope>
    <source>
        <strain evidence="5 6">CIRM-BRFM 1785</strain>
    </source>
</reference>
<sequence length="411" mass="46159">MFSQLAQHIAQRTIRLQVPTRSFKSSSSERKAEPVKQRREPKAAAKPSKPKKSMDRPPKTKPPIVKRLTKEDMPPKQPSKPYFLFSTEYCRTVPKAPTLAAQHQVSKAAAKAWKAMGDAGRQVYHDRYAELRVDYSKRLQEYFDKTDRETLKRVKLKLKASHRSVPRDAKRPLLPGSPWTVFIQEQTKTIGPAPPGVCPVEHITEMVAERWCALTPEERAPYDERFKQLSEEYYSKTNSWLITGASRGLGFELVRQLTSMPNNLVIASCRNPSSALHTVKLDVQRGEHACGQVEASTICTIMPGSRGLSFVSILERWQTDRRMRPMAMPARRGVGLPLQRIPVAAPDAPAMMGQLYAPLLAKGTKRTIVSIRSGTANIGKDESLTNVSQNVSTVRKYLLAVNMLSLYSSHV</sequence>
<dbReference type="SMART" id="SM00398">
    <property type="entry name" value="HMG"/>
    <property type="match status" value="2"/>
</dbReference>
<dbReference type="Gene3D" id="3.40.50.720">
    <property type="entry name" value="NAD(P)-binding Rossmann-like Domain"/>
    <property type="match status" value="1"/>
</dbReference>
<dbReference type="EMBL" id="JADCUA010000008">
    <property type="protein sequence ID" value="KAH9838080.1"/>
    <property type="molecule type" value="Genomic_DNA"/>
</dbReference>